<keyword evidence="4" id="KW-0472">Membrane</keyword>
<evidence type="ECO:0000256" key="1">
    <source>
        <dbReference type="ARBA" id="ARBA00007387"/>
    </source>
</evidence>
<comment type="subcellular location">
    <subcellularLocation>
        <location evidence="6">Nucleus outer membrane</location>
        <topology evidence="6">Single-pass membrane protein</topology>
    </subcellularLocation>
</comment>
<dbReference type="OrthoDB" id="77878at2759"/>
<protein>
    <recommendedName>
        <fullName evidence="9">Transmembrane protein 53</fullName>
    </recommendedName>
</protein>
<dbReference type="EMBL" id="CAICTM010001289">
    <property type="protein sequence ID" value="CAB9522329.1"/>
    <property type="molecule type" value="Genomic_DNA"/>
</dbReference>
<keyword evidence="2" id="KW-0812">Transmembrane</keyword>
<proteinExistence type="inferred from homology"/>
<comment type="similarity">
    <text evidence="1">Belongs to the TMEM53 family.</text>
</comment>
<dbReference type="PROSITE" id="PS51257">
    <property type="entry name" value="PROKAR_LIPOPROTEIN"/>
    <property type="match status" value="1"/>
</dbReference>
<evidence type="ECO:0000256" key="6">
    <source>
        <dbReference type="ARBA" id="ARBA00034303"/>
    </source>
</evidence>
<sequence>MSKRKPLVVLAGWLGCQKKSLRRYDHLFSQLGCDVFSAVAPPAMVVGSCYSKPILEPLTYPPQWPAHGWSPESMQGVAWEVLRYIHNHNCEYFVFYAFSNGGCFVWEQLSRILYQHHDLIDNENETNIDPSSMSEMDADMAKGRRKLLGALQQKAAGVVFDSCPSQELGEVSQALTMCSFSERLQVMRMPADSGGGLDVAFFPSMVSAEKKERANQRGAAYHHGLKTDPCDIPQLYLYSENDALIPSTGIDEIYNHRRETIGADRILRRKWESSRHCAHLIDHPNDYETTMKEFLQLTQDRHNTKPHSKL</sequence>
<evidence type="ECO:0000256" key="3">
    <source>
        <dbReference type="ARBA" id="ARBA00022989"/>
    </source>
</evidence>
<evidence type="ECO:0000313" key="8">
    <source>
        <dbReference type="Proteomes" id="UP001153069"/>
    </source>
</evidence>
<name>A0A9N8ENL1_9STRA</name>
<dbReference type="AlphaFoldDB" id="A0A9N8ENL1"/>
<dbReference type="GO" id="GO:0005640">
    <property type="term" value="C:nuclear outer membrane"/>
    <property type="evidence" value="ECO:0007669"/>
    <property type="project" value="UniProtKB-SubCell"/>
</dbReference>
<dbReference type="PANTHER" id="PTHR12265">
    <property type="entry name" value="TRANSMEMBRANE PROTEIN 53"/>
    <property type="match status" value="1"/>
</dbReference>
<organism evidence="7 8">
    <name type="scientific">Seminavis robusta</name>
    <dbReference type="NCBI Taxonomy" id="568900"/>
    <lineage>
        <taxon>Eukaryota</taxon>
        <taxon>Sar</taxon>
        <taxon>Stramenopiles</taxon>
        <taxon>Ochrophyta</taxon>
        <taxon>Bacillariophyta</taxon>
        <taxon>Bacillariophyceae</taxon>
        <taxon>Bacillariophycidae</taxon>
        <taxon>Naviculales</taxon>
        <taxon>Naviculaceae</taxon>
        <taxon>Seminavis</taxon>
    </lineage>
</organism>
<dbReference type="Pfam" id="PF05705">
    <property type="entry name" value="DUF829"/>
    <property type="match status" value="2"/>
</dbReference>
<dbReference type="PANTHER" id="PTHR12265:SF30">
    <property type="entry name" value="TRANSMEMBRANE PROTEIN 53"/>
    <property type="match status" value="1"/>
</dbReference>
<evidence type="ECO:0000256" key="5">
    <source>
        <dbReference type="ARBA" id="ARBA00023242"/>
    </source>
</evidence>
<evidence type="ECO:0008006" key="9">
    <source>
        <dbReference type="Google" id="ProtNLM"/>
    </source>
</evidence>
<gene>
    <name evidence="7" type="ORF">SEMRO_1291_G259890.1</name>
</gene>
<dbReference type="InterPro" id="IPR029058">
    <property type="entry name" value="AB_hydrolase_fold"/>
</dbReference>
<keyword evidence="8" id="KW-1185">Reference proteome</keyword>
<evidence type="ECO:0000256" key="4">
    <source>
        <dbReference type="ARBA" id="ARBA00023136"/>
    </source>
</evidence>
<evidence type="ECO:0000256" key="2">
    <source>
        <dbReference type="ARBA" id="ARBA00022692"/>
    </source>
</evidence>
<reference evidence="7" key="1">
    <citation type="submission" date="2020-06" db="EMBL/GenBank/DDBJ databases">
        <authorList>
            <consortium name="Plant Systems Biology data submission"/>
        </authorList>
    </citation>
    <scope>NUCLEOTIDE SEQUENCE</scope>
    <source>
        <strain evidence="7">D6</strain>
    </source>
</reference>
<comment type="caution">
    <text evidence="7">The sequence shown here is derived from an EMBL/GenBank/DDBJ whole genome shotgun (WGS) entry which is preliminary data.</text>
</comment>
<dbReference type="Gene3D" id="3.40.50.1820">
    <property type="entry name" value="alpha/beta hydrolase"/>
    <property type="match status" value="1"/>
</dbReference>
<evidence type="ECO:0000313" key="7">
    <source>
        <dbReference type="EMBL" id="CAB9522329.1"/>
    </source>
</evidence>
<keyword evidence="5" id="KW-0539">Nucleus</keyword>
<accession>A0A9N8ENL1</accession>
<dbReference type="InterPro" id="IPR008547">
    <property type="entry name" value="DUF829_TMEM53"/>
</dbReference>
<dbReference type="SUPFAM" id="SSF53474">
    <property type="entry name" value="alpha/beta-Hydrolases"/>
    <property type="match status" value="1"/>
</dbReference>
<keyword evidence="3" id="KW-1133">Transmembrane helix</keyword>
<dbReference type="Proteomes" id="UP001153069">
    <property type="component" value="Unassembled WGS sequence"/>
</dbReference>